<dbReference type="GO" id="GO:0020037">
    <property type="term" value="F:heme binding"/>
    <property type="evidence" value="ECO:0007669"/>
    <property type="project" value="InterPro"/>
</dbReference>
<dbReference type="PATRIC" id="fig|861299.3.peg.1714"/>
<dbReference type="Pfam" id="PF00067">
    <property type="entry name" value="p450"/>
    <property type="match status" value="1"/>
</dbReference>
<dbReference type="InterPro" id="IPR002397">
    <property type="entry name" value="Cyt_P450_B"/>
</dbReference>
<dbReference type="InterPro" id="IPR029058">
    <property type="entry name" value="AB_hydrolase_fold"/>
</dbReference>
<dbReference type="EMBL" id="CP007128">
    <property type="protein sequence ID" value="AHG89225.1"/>
    <property type="molecule type" value="Genomic_DNA"/>
</dbReference>
<reference evidence="2 3" key="1">
    <citation type="journal article" date="2014" name="Genome Announc.">
        <title>Genome Sequence and Methylome of Soil Bacterium Gemmatirosa kalamazoonensis KBS708T, a Member of the Rarely Cultivated Gemmatimonadetes Phylum.</title>
        <authorList>
            <person name="Debruyn J.M."/>
            <person name="Radosevich M."/>
            <person name="Wommack K.E."/>
            <person name="Polson S.W."/>
            <person name="Hauser L.J."/>
            <person name="Fawaz M.N."/>
            <person name="Korlach J."/>
            <person name="Tsai Y.C."/>
        </authorList>
    </citation>
    <scope>NUCLEOTIDE SEQUENCE [LARGE SCALE GENOMIC DNA]</scope>
    <source>
        <strain evidence="2 3">KBS708</strain>
    </source>
</reference>
<name>W0RFY1_9BACT</name>
<proteinExistence type="inferred from homology"/>
<dbReference type="STRING" id="861299.J421_1688"/>
<dbReference type="InterPro" id="IPR036396">
    <property type="entry name" value="Cyt_P450_sf"/>
</dbReference>
<sequence length="1035" mass="106696">MTAPSAGAASLGAAPLGPTLEPALVAWFGATSFPDGGDDAAPLGQAAFEATYARLLAAARAPGLLPPLFALEAPLAAIRPDAPVPVAVADVPVSIADADEARAAAARAFDGAPATAADVATALAPNAHSSRAFLAAALLHEQWGRDAAVYRGRDVTYVLDERFWVALPGMPRPDAIELDPGDGAGARAVSLGGTVAATYAEGVTTATVTLRARYGAESRTARFTLPVGGPPAAPVPDETWPLSAEVPNEAPVTGTASVWHGAGNARVTYPIVVGEGFPGGYAPDYMYDMLNQAGLADALRARGWDLVVVHYASGTDPIQRSARVVTACVGELHRRGAPPQLVGGVSMGGLVSRYALLRMDADGVAHGAHTFLTVDSPHRGAYTAAGDQWLALRLAPVSPLAATLAGALATSANQQFVMRVVDGDRVGPSALRAALLAELQALGDWPRGVRRLAVSSGSGAGVVDRATASGPALTLDGAPFAELRLYLEPAAGEHAVVAAGRCAVAAPGVPDTLTVTSDERWADVPGGTNDYTAIAAGIARALGSGDVTCDAPICCSVPTVSALALDQDPRAPVPPPSSGASPFHDYACAERDEHHCVITPSVAAWILDRLGSPHDVRPTPEREAAMATTVRPAVTYAPPAAPSPTTFDPSTVNVHDPAYLANPYPTYARLRAGAPVAALAPYPGVWVTRYDDVKAALLDQDTFRKAPVSAAPGAMPAGVFSADPPFHDAIRGVVEPPMRRAFARAAAAANGIVDEILAGIRASGTRRLDLMMDYALLVPSGTLFTLLGLPQSDWPMLRSMVTAIAGANDITQSVGVRTMGGMSAMALSGYCQGVLRVAAGAPPELWVLRQMLDAATAAGLDAADVQTSVVNFIVAGYLSTTFLIGTAVVNLLANPEQLAALRADPSRIDNAVQELMRYDAPAQLVDRVTSRDVTIAGTTVPAGTVVKLVLGSANRDETKFPDPDRLDIGRPDLRETAIPFGAGIHTCIGAPLVGIVAPIAIGRLVGELPNVRVDGLVTWQTDPYLRAPANVPLAI</sequence>
<gene>
    <name evidence="2" type="ORF">J421_1688</name>
</gene>
<dbReference type="AlphaFoldDB" id="W0RFY1"/>
<dbReference type="GO" id="GO:0005506">
    <property type="term" value="F:iron ion binding"/>
    <property type="evidence" value="ECO:0007669"/>
    <property type="project" value="InterPro"/>
</dbReference>
<dbReference type="SUPFAM" id="SSF48264">
    <property type="entry name" value="Cytochrome P450"/>
    <property type="match status" value="1"/>
</dbReference>
<dbReference type="OrthoDB" id="9801155at2"/>
<evidence type="ECO:0000313" key="3">
    <source>
        <dbReference type="Proteomes" id="UP000019151"/>
    </source>
</evidence>
<accession>W0RFY1</accession>
<dbReference type="GO" id="GO:0004497">
    <property type="term" value="F:monooxygenase activity"/>
    <property type="evidence" value="ECO:0007669"/>
    <property type="project" value="InterPro"/>
</dbReference>
<dbReference type="PANTHER" id="PTHR46696">
    <property type="entry name" value="P450, PUTATIVE (EUROFUNG)-RELATED"/>
    <property type="match status" value="1"/>
</dbReference>
<dbReference type="Gene3D" id="1.10.630.10">
    <property type="entry name" value="Cytochrome P450"/>
    <property type="match status" value="1"/>
</dbReference>
<evidence type="ECO:0000256" key="1">
    <source>
        <dbReference type="ARBA" id="ARBA00010617"/>
    </source>
</evidence>
<dbReference type="eggNOG" id="COG1075">
    <property type="taxonomic scope" value="Bacteria"/>
</dbReference>
<dbReference type="GO" id="GO:0016705">
    <property type="term" value="F:oxidoreductase activity, acting on paired donors, with incorporation or reduction of molecular oxygen"/>
    <property type="evidence" value="ECO:0007669"/>
    <property type="project" value="InterPro"/>
</dbReference>
<dbReference type="InParanoid" id="W0RFY1"/>
<organism evidence="2 3">
    <name type="scientific">Gemmatirosa kalamazoonensis</name>
    <dbReference type="NCBI Taxonomy" id="861299"/>
    <lineage>
        <taxon>Bacteria</taxon>
        <taxon>Pseudomonadati</taxon>
        <taxon>Gemmatimonadota</taxon>
        <taxon>Gemmatimonadia</taxon>
        <taxon>Gemmatimonadales</taxon>
        <taxon>Gemmatimonadaceae</taxon>
        <taxon>Gemmatirosa</taxon>
    </lineage>
</organism>
<evidence type="ECO:0000313" key="2">
    <source>
        <dbReference type="EMBL" id="AHG89225.1"/>
    </source>
</evidence>
<dbReference type="RefSeq" id="WP_104022403.1">
    <property type="nucleotide sequence ID" value="NZ_CP007128.1"/>
</dbReference>
<protein>
    <submittedName>
        <fullName evidence="2">Cytochrome P450</fullName>
    </submittedName>
</protein>
<dbReference type="PANTHER" id="PTHR46696:SF6">
    <property type="entry name" value="P450, PUTATIVE (EUROFUNG)-RELATED"/>
    <property type="match status" value="1"/>
</dbReference>
<keyword evidence="3" id="KW-1185">Reference proteome</keyword>
<comment type="similarity">
    <text evidence="1">Belongs to the cytochrome P450 family.</text>
</comment>
<dbReference type="eggNOG" id="COG2124">
    <property type="taxonomic scope" value="Bacteria"/>
</dbReference>
<dbReference type="Proteomes" id="UP000019151">
    <property type="component" value="Chromosome"/>
</dbReference>
<dbReference type="SUPFAM" id="SSF53474">
    <property type="entry name" value="alpha/beta-Hydrolases"/>
    <property type="match status" value="1"/>
</dbReference>
<dbReference type="InterPro" id="IPR017972">
    <property type="entry name" value="Cyt_P450_CS"/>
</dbReference>
<dbReference type="HOGENOM" id="CLU_293516_0_0_0"/>
<dbReference type="Gene3D" id="3.40.50.1820">
    <property type="entry name" value="alpha/beta hydrolase"/>
    <property type="match status" value="1"/>
</dbReference>
<dbReference type="KEGG" id="gba:J421_1688"/>
<dbReference type="PROSITE" id="PS00086">
    <property type="entry name" value="CYTOCHROME_P450"/>
    <property type="match status" value="1"/>
</dbReference>
<dbReference type="InterPro" id="IPR001128">
    <property type="entry name" value="Cyt_P450"/>
</dbReference>
<dbReference type="PRINTS" id="PR00359">
    <property type="entry name" value="BP450"/>
</dbReference>